<keyword evidence="5 10" id="KW-0812">Transmembrane</keyword>
<dbReference type="GO" id="GO:1903806">
    <property type="term" value="P:L-isoleucine import across plasma membrane"/>
    <property type="evidence" value="ECO:0007669"/>
    <property type="project" value="TreeGrafter"/>
</dbReference>
<keyword evidence="6" id="KW-0029">Amino-acid transport</keyword>
<feature type="transmembrane region" description="Helical" evidence="10">
    <location>
        <begin position="94"/>
        <end position="120"/>
    </location>
</feature>
<dbReference type="AlphaFoldDB" id="A0A9E7ZZG6"/>
<dbReference type="GO" id="GO:0015808">
    <property type="term" value="P:L-alanine transport"/>
    <property type="evidence" value="ECO:0007669"/>
    <property type="project" value="TreeGrafter"/>
</dbReference>
<keyword evidence="3" id="KW-1003">Cell membrane</keyword>
<evidence type="ECO:0000256" key="5">
    <source>
        <dbReference type="ARBA" id="ARBA00022692"/>
    </source>
</evidence>
<keyword evidence="2" id="KW-0813">Transport</keyword>
<evidence type="ECO:0000256" key="9">
    <source>
        <dbReference type="ARBA" id="ARBA00037998"/>
    </source>
</evidence>
<keyword evidence="4" id="KW-0997">Cell inner membrane</keyword>
<dbReference type="InterPro" id="IPR001851">
    <property type="entry name" value="ABC_transp_permease"/>
</dbReference>
<evidence type="ECO:0000256" key="8">
    <source>
        <dbReference type="ARBA" id="ARBA00023136"/>
    </source>
</evidence>
<evidence type="ECO:0000256" key="4">
    <source>
        <dbReference type="ARBA" id="ARBA00022519"/>
    </source>
</evidence>
<keyword evidence="7 10" id="KW-1133">Transmembrane helix</keyword>
<dbReference type="Pfam" id="PF02653">
    <property type="entry name" value="BPD_transp_2"/>
    <property type="match status" value="1"/>
</dbReference>
<feature type="transmembrane region" description="Helical" evidence="10">
    <location>
        <begin position="219"/>
        <end position="246"/>
    </location>
</feature>
<keyword evidence="11" id="KW-0614">Plasmid</keyword>
<feature type="transmembrane region" description="Helical" evidence="10">
    <location>
        <begin position="60"/>
        <end position="82"/>
    </location>
</feature>
<dbReference type="PANTHER" id="PTHR11795:SF371">
    <property type="entry name" value="HIGH-AFFINITY BRANCHED-CHAIN AMINO ACID TRANSPORT SYSTEM PERMEASE PROTEIN LIVH"/>
    <property type="match status" value="1"/>
</dbReference>
<evidence type="ECO:0000256" key="10">
    <source>
        <dbReference type="SAM" id="Phobius"/>
    </source>
</evidence>
<name>A0A9E7ZZG6_9HYPH</name>
<feature type="transmembrane region" description="Helical" evidence="10">
    <location>
        <begin position="140"/>
        <end position="159"/>
    </location>
</feature>
<dbReference type="GO" id="GO:0042941">
    <property type="term" value="P:D-alanine transmembrane transport"/>
    <property type="evidence" value="ECO:0007669"/>
    <property type="project" value="TreeGrafter"/>
</dbReference>
<evidence type="ECO:0000256" key="6">
    <source>
        <dbReference type="ARBA" id="ARBA00022970"/>
    </source>
</evidence>
<protein>
    <submittedName>
        <fullName evidence="11">Branched-chain amino acid ABC transporter permease</fullName>
    </submittedName>
</protein>
<comment type="subcellular location">
    <subcellularLocation>
        <location evidence="1">Cell membrane</location>
        <topology evidence="1">Multi-pass membrane protein</topology>
    </subcellularLocation>
</comment>
<reference evidence="11" key="1">
    <citation type="submission" date="2022-08" db="EMBL/GenBank/DDBJ databases">
        <title>Complete Genome Sequences of 2 Bosea sp. soil isolates.</title>
        <authorList>
            <person name="Alvarez Arevalo M."/>
            <person name="Sterndorff E.B."/>
            <person name="Faurdal D."/>
            <person name="Joergensen T.S."/>
            <person name="Weber T."/>
        </authorList>
    </citation>
    <scope>NUCLEOTIDE SEQUENCE</scope>
    <source>
        <strain evidence="11">NBC_00436</strain>
        <plasmid evidence="11">pNBC436</plasmid>
    </source>
</reference>
<evidence type="ECO:0000313" key="11">
    <source>
        <dbReference type="EMBL" id="UZF90156.1"/>
    </source>
</evidence>
<dbReference type="GO" id="GO:0005304">
    <property type="term" value="F:L-valine transmembrane transporter activity"/>
    <property type="evidence" value="ECO:0007669"/>
    <property type="project" value="TreeGrafter"/>
</dbReference>
<feature type="transmembrane region" description="Helical" evidence="10">
    <location>
        <begin position="186"/>
        <end position="207"/>
    </location>
</feature>
<dbReference type="EMBL" id="CP102775">
    <property type="protein sequence ID" value="UZF90156.1"/>
    <property type="molecule type" value="Genomic_DNA"/>
</dbReference>
<dbReference type="GO" id="GO:0015190">
    <property type="term" value="F:L-leucine transmembrane transporter activity"/>
    <property type="evidence" value="ECO:0007669"/>
    <property type="project" value="TreeGrafter"/>
</dbReference>
<organism evidence="11">
    <name type="scientific">Bosea sp. NBC_00436</name>
    <dbReference type="NCBI Taxonomy" id="2969620"/>
    <lineage>
        <taxon>Bacteria</taxon>
        <taxon>Pseudomonadati</taxon>
        <taxon>Pseudomonadota</taxon>
        <taxon>Alphaproteobacteria</taxon>
        <taxon>Hyphomicrobiales</taxon>
        <taxon>Boseaceae</taxon>
        <taxon>Bosea</taxon>
    </lineage>
</organism>
<evidence type="ECO:0000256" key="1">
    <source>
        <dbReference type="ARBA" id="ARBA00004651"/>
    </source>
</evidence>
<evidence type="ECO:0000256" key="3">
    <source>
        <dbReference type="ARBA" id="ARBA00022475"/>
    </source>
</evidence>
<dbReference type="InterPro" id="IPR052157">
    <property type="entry name" value="BCAA_transport_permease"/>
</dbReference>
<feature type="transmembrane region" description="Helical" evidence="10">
    <location>
        <begin position="258"/>
        <end position="275"/>
    </location>
</feature>
<evidence type="ECO:0000256" key="2">
    <source>
        <dbReference type="ARBA" id="ARBA00022448"/>
    </source>
</evidence>
<gene>
    <name evidence="11" type="ORF">NWE54_26810</name>
</gene>
<accession>A0A9E7ZZG6</accession>
<proteinExistence type="inferred from homology"/>
<dbReference type="GO" id="GO:0005886">
    <property type="term" value="C:plasma membrane"/>
    <property type="evidence" value="ECO:0007669"/>
    <property type="project" value="UniProtKB-SubCell"/>
</dbReference>
<geneLocation type="plasmid" evidence="11">
    <name>pNBC436</name>
</geneLocation>
<dbReference type="PANTHER" id="PTHR11795">
    <property type="entry name" value="BRANCHED-CHAIN AMINO ACID TRANSPORT SYSTEM PERMEASE PROTEIN LIVH"/>
    <property type="match status" value="1"/>
</dbReference>
<dbReference type="CDD" id="cd06582">
    <property type="entry name" value="TM_PBP1_LivH_like"/>
    <property type="match status" value="1"/>
</dbReference>
<evidence type="ECO:0000256" key="7">
    <source>
        <dbReference type="ARBA" id="ARBA00022989"/>
    </source>
</evidence>
<comment type="similarity">
    <text evidence="9">Belongs to the binding-protein-dependent transport system permease family. LivHM subfamily.</text>
</comment>
<sequence length="288" mass="30622">MFYANLALVGAVQGLLLATIALSVTLCFSVARFSNAATGDLMTVGAYSLVLAQSTLGAPLAVGIMLAMLSVCVISLASYWFIFRRLSTSKPIMALIASVGLAFLLRGIVSFFAGHGQYAIEYPIRRALVFYGLRIVPIDIWISLAAVILLGAVFCILYLTQTGLHVRALADNRDLARTSGIKTKRVMTVLWTVVGIVTALGGVMIGMKTIVTPEMGWNLLLPGFAAAVLGGLGNPIGAVVAAILLGISSEMITPFVGFVYKTAFSYAVLMVILVIRPEGIFGRVEQVR</sequence>
<keyword evidence="8 10" id="KW-0472">Membrane</keyword>
<dbReference type="GO" id="GO:0015192">
    <property type="term" value="F:L-phenylalanine transmembrane transporter activity"/>
    <property type="evidence" value="ECO:0007669"/>
    <property type="project" value="TreeGrafter"/>
</dbReference>
<dbReference type="GO" id="GO:0015188">
    <property type="term" value="F:L-isoleucine transmembrane transporter activity"/>
    <property type="evidence" value="ECO:0007669"/>
    <property type="project" value="TreeGrafter"/>
</dbReference>